<dbReference type="STRING" id="1429083.GCA_001885685_02950"/>
<name>A0A1H7GTM2_9GAMM</name>
<proteinExistence type="predicted"/>
<dbReference type="SUPFAM" id="SSF69318">
    <property type="entry name" value="Integrin alpha N-terminal domain"/>
    <property type="match status" value="1"/>
</dbReference>
<evidence type="ECO:0000313" key="2">
    <source>
        <dbReference type="EMBL" id="SEK41438.1"/>
    </source>
</evidence>
<sequence length="256" mass="27746">MHSVTGSTDIEHSLHASKQQSLSFQILRRTLNIEDSPAPPETTAPSSEPAPSPTPAAVPSTAVDWQAQHQRTLAALQSQRSSELNLTVNAEPEVKDPLVLDLAGNGFSTRGLAQAVEFDLDGDGRSERVSLSNGDDALLALDRNGNGRIDNGRELFGDQNGAAHGFAELARYDDNRDGQIDANDAIYNNLLLVQFDAQGQQQIRRLSEVGVAQISLSYRASQQAINTYDRLAQVGEFTWQDGRRGQAADVLLATQR</sequence>
<organism evidence="2 3">
    <name type="scientific">Atopomonas hussainii</name>
    <dbReference type="NCBI Taxonomy" id="1429083"/>
    <lineage>
        <taxon>Bacteria</taxon>
        <taxon>Pseudomonadati</taxon>
        <taxon>Pseudomonadota</taxon>
        <taxon>Gammaproteobacteria</taxon>
        <taxon>Pseudomonadales</taxon>
        <taxon>Pseudomonadaceae</taxon>
        <taxon>Atopomonas</taxon>
    </lineage>
</organism>
<keyword evidence="3" id="KW-1185">Reference proteome</keyword>
<protein>
    <submittedName>
        <fullName evidence="2">Uncharacterized protein</fullName>
    </submittedName>
</protein>
<dbReference type="Proteomes" id="UP000185766">
    <property type="component" value="Unassembled WGS sequence"/>
</dbReference>
<gene>
    <name evidence="2" type="ORF">SAMN05216214_102183</name>
</gene>
<accession>A0A1H7GTM2</accession>
<dbReference type="EMBL" id="FOAS01000002">
    <property type="protein sequence ID" value="SEK41438.1"/>
    <property type="molecule type" value="Genomic_DNA"/>
</dbReference>
<dbReference type="RefSeq" id="WP_139213998.1">
    <property type="nucleotide sequence ID" value="NZ_FOAS01000002.1"/>
</dbReference>
<feature type="compositionally biased region" description="Pro residues" evidence="1">
    <location>
        <begin position="37"/>
        <end position="56"/>
    </location>
</feature>
<dbReference type="PANTHER" id="PTHR39431:SF1">
    <property type="entry name" value="FRPA_C-RELATED PROTEIN"/>
    <property type="match status" value="1"/>
</dbReference>
<reference evidence="2 3" key="1">
    <citation type="submission" date="2016-10" db="EMBL/GenBank/DDBJ databases">
        <authorList>
            <person name="de Groot N.N."/>
        </authorList>
    </citation>
    <scope>NUCLEOTIDE SEQUENCE [LARGE SCALE GENOMIC DNA]</scope>
    <source>
        <strain evidence="2 3">JCM 19513</strain>
    </source>
</reference>
<feature type="region of interest" description="Disordered" evidence="1">
    <location>
        <begin position="34"/>
        <end position="61"/>
    </location>
</feature>
<evidence type="ECO:0000256" key="1">
    <source>
        <dbReference type="SAM" id="MobiDB-lite"/>
    </source>
</evidence>
<dbReference type="PANTHER" id="PTHR39431">
    <property type="entry name" value="FRPA/C-RELATED PROTEIN"/>
    <property type="match status" value="1"/>
</dbReference>
<dbReference type="InterPro" id="IPR028994">
    <property type="entry name" value="Integrin_alpha_N"/>
</dbReference>
<evidence type="ECO:0000313" key="3">
    <source>
        <dbReference type="Proteomes" id="UP000185766"/>
    </source>
</evidence>
<dbReference type="AlphaFoldDB" id="A0A1H7GTM2"/>